<evidence type="ECO:0000313" key="10">
    <source>
        <dbReference type="EMBL" id="GHA06335.1"/>
    </source>
</evidence>
<keyword evidence="3" id="KW-0479">Metal-binding</keyword>
<dbReference type="PANTHER" id="PTHR30204:SF0">
    <property type="entry name" value="REDOX-SENSITIVE TRANSCRIPTIONAL ACTIVATOR SOXR"/>
    <property type="match status" value="1"/>
</dbReference>
<evidence type="ECO:0000256" key="6">
    <source>
        <dbReference type="ARBA" id="ARBA00023015"/>
    </source>
</evidence>
<dbReference type="PRINTS" id="PR00040">
    <property type="entry name" value="HTHMERR"/>
</dbReference>
<dbReference type="SUPFAM" id="SSF46955">
    <property type="entry name" value="Putative DNA-binding domain"/>
    <property type="match status" value="1"/>
</dbReference>
<evidence type="ECO:0000259" key="9">
    <source>
        <dbReference type="PROSITE" id="PS50937"/>
    </source>
</evidence>
<dbReference type="Proteomes" id="UP000614811">
    <property type="component" value="Unassembled WGS sequence"/>
</dbReference>
<reference evidence="10" key="1">
    <citation type="journal article" date="2014" name="Int. J. Syst. Evol. Microbiol.">
        <title>Complete genome sequence of Corynebacterium casei LMG S-19264T (=DSM 44701T), isolated from a smear-ripened cheese.</title>
        <authorList>
            <consortium name="US DOE Joint Genome Institute (JGI-PGF)"/>
            <person name="Walter F."/>
            <person name="Albersmeier A."/>
            <person name="Kalinowski J."/>
            <person name="Ruckert C."/>
        </authorList>
    </citation>
    <scope>NUCLEOTIDE SEQUENCE</scope>
    <source>
        <strain evidence="10">KCTC 12711</strain>
    </source>
</reference>
<protein>
    <recommendedName>
        <fullName evidence="1">Redox-sensitive transcriptional activator SoxR</fullName>
    </recommendedName>
</protein>
<proteinExistence type="predicted"/>
<dbReference type="Pfam" id="PF00376">
    <property type="entry name" value="MerR"/>
    <property type="match status" value="1"/>
</dbReference>
<keyword evidence="5" id="KW-0411">Iron-sulfur</keyword>
<dbReference type="RefSeq" id="WP_189399473.1">
    <property type="nucleotide sequence ID" value="NZ_BMXA01000002.1"/>
</dbReference>
<evidence type="ECO:0000256" key="4">
    <source>
        <dbReference type="ARBA" id="ARBA00023004"/>
    </source>
</evidence>
<name>A0A918RRS1_9GAMM</name>
<reference evidence="10" key="2">
    <citation type="submission" date="2020-09" db="EMBL/GenBank/DDBJ databases">
        <authorList>
            <person name="Sun Q."/>
            <person name="Kim S."/>
        </authorList>
    </citation>
    <scope>NUCLEOTIDE SEQUENCE</scope>
    <source>
        <strain evidence="10">KCTC 12711</strain>
    </source>
</reference>
<dbReference type="GO" id="GO:0003700">
    <property type="term" value="F:DNA-binding transcription factor activity"/>
    <property type="evidence" value="ECO:0007669"/>
    <property type="project" value="InterPro"/>
</dbReference>
<dbReference type="GO" id="GO:0003677">
    <property type="term" value="F:DNA binding"/>
    <property type="evidence" value="ECO:0007669"/>
    <property type="project" value="UniProtKB-KW"/>
</dbReference>
<dbReference type="EMBL" id="BMXA01000002">
    <property type="protein sequence ID" value="GHA06335.1"/>
    <property type="molecule type" value="Genomic_DNA"/>
</dbReference>
<keyword evidence="4" id="KW-0408">Iron</keyword>
<dbReference type="GO" id="GO:0006979">
    <property type="term" value="P:response to oxidative stress"/>
    <property type="evidence" value="ECO:0007669"/>
    <property type="project" value="InterPro"/>
</dbReference>
<feature type="domain" description="HTH merR-type" evidence="9">
    <location>
        <begin position="6"/>
        <end position="74"/>
    </location>
</feature>
<evidence type="ECO:0000256" key="1">
    <source>
        <dbReference type="ARBA" id="ARBA00014474"/>
    </source>
</evidence>
<evidence type="ECO:0000256" key="8">
    <source>
        <dbReference type="ARBA" id="ARBA00023163"/>
    </source>
</evidence>
<dbReference type="GO" id="GO:0051537">
    <property type="term" value="F:2 iron, 2 sulfur cluster binding"/>
    <property type="evidence" value="ECO:0007669"/>
    <property type="project" value="UniProtKB-KW"/>
</dbReference>
<comment type="caution">
    <text evidence="10">The sequence shown here is derived from an EMBL/GenBank/DDBJ whole genome shotgun (WGS) entry which is preliminary data.</text>
</comment>
<keyword evidence="8" id="KW-0804">Transcription</keyword>
<keyword evidence="11" id="KW-1185">Reference proteome</keyword>
<organism evidence="10 11">
    <name type="scientific">Arenicella chitinivorans</name>
    <dbReference type="NCBI Taxonomy" id="1329800"/>
    <lineage>
        <taxon>Bacteria</taxon>
        <taxon>Pseudomonadati</taxon>
        <taxon>Pseudomonadota</taxon>
        <taxon>Gammaproteobacteria</taxon>
        <taxon>Arenicellales</taxon>
        <taxon>Arenicellaceae</taxon>
        <taxon>Arenicella</taxon>
    </lineage>
</organism>
<dbReference type="Gene3D" id="1.10.1660.10">
    <property type="match status" value="1"/>
</dbReference>
<dbReference type="InterPro" id="IPR010211">
    <property type="entry name" value="Redox-sen_tscrpt-act_SoxR"/>
</dbReference>
<evidence type="ECO:0000256" key="5">
    <source>
        <dbReference type="ARBA" id="ARBA00023014"/>
    </source>
</evidence>
<evidence type="ECO:0000256" key="7">
    <source>
        <dbReference type="ARBA" id="ARBA00023125"/>
    </source>
</evidence>
<dbReference type="InterPro" id="IPR015358">
    <property type="entry name" value="Tscrpt_reg_MerR_DNA-bd"/>
</dbReference>
<evidence type="ECO:0000256" key="3">
    <source>
        <dbReference type="ARBA" id="ARBA00022723"/>
    </source>
</evidence>
<sequence>MVNDPSLSIGQVAKRTGTNVSAIRFYADEGLIPSMRSASGHRYFARSVIRRVSFILIAQNLGYSLQQIRNALASLPDNRTPTKADWDRLGRQFSQDIDQQIARLTRFKQKLSGCIGCGCLSLKNCHLYNQEDSASEFGAGPRFLLGDKPKAHE</sequence>
<accession>A0A918RRS1</accession>
<keyword evidence="2" id="KW-0001">2Fe-2S</keyword>
<dbReference type="CDD" id="cd01110">
    <property type="entry name" value="HTH_SoxR"/>
    <property type="match status" value="1"/>
</dbReference>
<dbReference type="AlphaFoldDB" id="A0A918RRS1"/>
<keyword evidence="7" id="KW-0238">DNA-binding</keyword>
<gene>
    <name evidence="10" type="primary">soxR</name>
    <name evidence="10" type="ORF">GCM10008090_15020</name>
</gene>
<dbReference type="InterPro" id="IPR009061">
    <property type="entry name" value="DNA-bd_dom_put_sf"/>
</dbReference>
<dbReference type="PROSITE" id="PS50937">
    <property type="entry name" value="HTH_MERR_2"/>
    <property type="match status" value="1"/>
</dbReference>
<dbReference type="PANTHER" id="PTHR30204">
    <property type="entry name" value="REDOX-CYCLING DRUG-SENSING TRANSCRIPTIONAL ACTIVATOR SOXR"/>
    <property type="match status" value="1"/>
</dbReference>
<dbReference type="GO" id="GO:0046872">
    <property type="term" value="F:metal ion binding"/>
    <property type="evidence" value="ECO:0007669"/>
    <property type="project" value="UniProtKB-KW"/>
</dbReference>
<dbReference type="InterPro" id="IPR000551">
    <property type="entry name" value="MerR-type_HTH_dom"/>
</dbReference>
<evidence type="ECO:0000256" key="2">
    <source>
        <dbReference type="ARBA" id="ARBA00022714"/>
    </source>
</evidence>
<dbReference type="NCBIfam" id="TIGR01950">
    <property type="entry name" value="SoxR"/>
    <property type="match status" value="1"/>
</dbReference>
<keyword evidence="6" id="KW-0805">Transcription regulation</keyword>
<dbReference type="InterPro" id="IPR047057">
    <property type="entry name" value="MerR_fam"/>
</dbReference>
<dbReference type="Pfam" id="PF09278">
    <property type="entry name" value="MerR-DNA-bind"/>
    <property type="match status" value="1"/>
</dbReference>
<dbReference type="SMART" id="SM00422">
    <property type="entry name" value="HTH_MERR"/>
    <property type="match status" value="1"/>
</dbReference>
<evidence type="ECO:0000313" key="11">
    <source>
        <dbReference type="Proteomes" id="UP000614811"/>
    </source>
</evidence>